<dbReference type="InterPro" id="IPR047057">
    <property type="entry name" value="MerR_fam"/>
</dbReference>
<dbReference type="SMART" id="SM00422">
    <property type="entry name" value="HTH_MERR"/>
    <property type="match status" value="1"/>
</dbReference>
<dbReference type="PANTHER" id="PTHR30204:SF97">
    <property type="entry name" value="MERR FAMILY REGULATORY PROTEIN"/>
    <property type="match status" value="1"/>
</dbReference>
<sequence>MSHRDLLTIGAFSMRTGLSIPALRHYDEVGLLEPAQVDPGTGYRRYRDDQAERARAIARLRAVDLPLSEVREVLEGSDPSTVLKRHRARLNERATAVTQMVDSGGRFLQEGSGMKVNQGIRMVQVTAAAPDLATSVEFYTEVFGVDFIADLSAFQFGGLNYDSFFMLSLDEAPGFGPIRFGLYVDDVDEIHTDALKAGAVSIQVPTDHGPRRSIIDDPAGNRITLYQR</sequence>
<dbReference type="Proteomes" id="UP000317043">
    <property type="component" value="Unassembled WGS sequence"/>
</dbReference>
<dbReference type="PROSITE" id="PS50937">
    <property type="entry name" value="HTH_MERR_2"/>
    <property type="match status" value="1"/>
</dbReference>
<dbReference type="InterPro" id="IPR009061">
    <property type="entry name" value="DNA-bd_dom_put_sf"/>
</dbReference>
<name>A0A543ARY3_9ACTN</name>
<keyword evidence="1 4" id="KW-0238">DNA-binding</keyword>
<dbReference type="Pfam" id="PF18029">
    <property type="entry name" value="Glyoxalase_6"/>
    <property type="match status" value="1"/>
</dbReference>
<gene>
    <name evidence="4" type="ORF">FB566_0834</name>
</gene>
<accession>A0A543ARY3</accession>
<dbReference type="InterPro" id="IPR041581">
    <property type="entry name" value="Glyoxalase_6"/>
</dbReference>
<keyword evidence="5" id="KW-1185">Reference proteome</keyword>
<dbReference type="Gene3D" id="1.10.1660.10">
    <property type="match status" value="1"/>
</dbReference>
<feature type="domain" description="VOC" evidence="3">
    <location>
        <begin position="121"/>
        <end position="228"/>
    </location>
</feature>
<organism evidence="4 5">
    <name type="scientific">Stackebrandtia endophytica</name>
    <dbReference type="NCBI Taxonomy" id="1496996"/>
    <lineage>
        <taxon>Bacteria</taxon>
        <taxon>Bacillati</taxon>
        <taxon>Actinomycetota</taxon>
        <taxon>Actinomycetes</taxon>
        <taxon>Glycomycetales</taxon>
        <taxon>Glycomycetaceae</taxon>
        <taxon>Stackebrandtia</taxon>
    </lineage>
</organism>
<dbReference type="Gene3D" id="3.10.180.10">
    <property type="entry name" value="2,3-Dihydroxybiphenyl 1,2-Dioxygenase, domain 1"/>
    <property type="match status" value="1"/>
</dbReference>
<evidence type="ECO:0000259" key="2">
    <source>
        <dbReference type="PROSITE" id="PS50937"/>
    </source>
</evidence>
<dbReference type="PROSITE" id="PS00552">
    <property type="entry name" value="HTH_MERR_1"/>
    <property type="match status" value="1"/>
</dbReference>
<dbReference type="RefSeq" id="WP_142035108.1">
    <property type="nucleotide sequence ID" value="NZ_JBHTGS010000001.1"/>
</dbReference>
<dbReference type="InParanoid" id="A0A543ARY3"/>
<dbReference type="OrthoDB" id="7849865at2"/>
<dbReference type="PANTHER" id="PTHR30204">
    <property type="entry name" value="REDOX-CYCLING DRUG-SENSING TRANSCRIPTIONAL ACTIVATOR SOXR"/>
    <property type="match status" value="1"/>
</dbReference>
<dbReference type="EMBL" id="VFOW01000001">
    <property type="protein sequence ID" value="TQL75337.1"/>
    <property type="molecule type" value="Genomic_DNA"/>
</dbReference>
<comment type="caution">
    <text evidence="4">The sequence shown here is derived from an EMBL/GenBank/DDBJ whole genome shotgun (WGS) entry which is preliminary data.</text>
</comment>
<proteinExistence type="predicted"/>
<dbReference type="GO" id="GO:0003700">
    <property type="term" value="F:DNA-binding transcription factor activity"/>
    <property type="evidence" value="ECO:0007669"/>
    <property type="project" value="InterPro"/>
</dbReference>
<dbReference type="SUPFAM" id="SSF46955">
    <property type="entry name" value="Putative DNA-binding domain"/>
    <property type="match status" value="1"/>
</dbReference>
<dbReference type="Pfam" id="PF13411">
    <property type="entry name" value="MerR_1"/>
    <property type="match status" value="1"/>
</dbReference>
<evidence type="ECO:0000313" key="5">
    <source>
        <dbReference type="Proteomes" id="UP000317043"/>
    </source>
</evidence>
<dbReference type="InterPro" id="IPR037523">
    <property type="entry name" value="VOC_core"/>
</dbReference>
<dbReference type="InterPro" id="IPR029068">
    <property type="entry name" value="Glyas_Bleomycin-R_OHBP_Dase"/>
</dbReference>
<dbReference type="PROSITE" id="PS51819">
    <property type="entry name" value="VOC"/>
    <property type="match status" value="1"/>
</dbReference>
<dbReference type="AlphaFoldDB" id="A0A543ARY3"/>
<evidence type="ECO:0000313" key="4">
    <source>
        <dbReference type="EMBL" id="TQL75337.1"/>
    </source>
</evidence>
<dbReference type="GO" id="GO:0003677">
    <property type="term" value="F:DNA binding"/>
    <property type="evidence" value="ECO:0007669"/>
    <property type="project" value="UniProtKB-KW"/>
</dbReference>
<feature type="domain" description="HTH merR-type" evidence="2">
    <location>
        <begin position="6"/>
        <end position="76"/>
    </location>
</feature>
<dbReference type="InterPro" id="IPR000551">
    <property type="entry name" value="MerR-type_HTH_dom"/>
</dbReference>
<evidence type="ECO:0000256" key="1">
    <source>
        <dbReference type="ARBA" id="ARBA00023125"/>
    </source>
</evidence>
<reference evidence="4 5" key="1">
    <citation type="submission" date="2019-06" db="EMBL/GenBank/DDBJ databases">
        <title>Sequencing the genomes of 1000 actinobacteria strains.</title>
        <authorList>
            <person name="Klenk H.-P."/>
        </authorList>
    </citation>
    <scope>NUCLEOTIDE SEQUENCE [LARGE SCALE GENOMIC DNA]</scope>
    <source>
        <strain evidence="4 5">DSM 45928</strain>
    </source>
</reference>
<dbReference type="SUPFAM" id="SSF54593">
    <property type="entry name" value="Glyoxalase/Bleomycin resistance protein/Dihydroxybiphenyl dioxygenase"/>
    <property type="match status" value="1"/>
</dbReference>
<protein>
    <submittedName>
        <fullName evidence="4">DNA-binding transcriptional MerR regulator</fullName>
    </submittedName>
</protein>
<evidence type="ECO:0000259" key="3">
    <source>
        <dbReference type="PROSITE" id="PS51819"/>
    </source>
</evidence>